<dbReference type="InterPro" id="IPR038120">
    <property type="entry name" value="Rpb1_funnel_sf"/>
</dbReference>
<dbReference type="SUPFAM" id="SSF64484">
    <property type="entry name" value="beta and beta-prime subunits of DNA dependent RNA-polymerase"/>
    <property type="match status" value="1"/>
</dbReference>
<dbReference type="Gene3D" id="1.10.1790.20">
    <property type="match status" value="1"/>
</dbReference>
<evidence type="ECO:0000256" key="1">
    <source>
        <dbReference type="ARBA" id="ARBA00012418"/>
    </source>
</evidence>
<dbReference type="InterPro" id="IPR012756">
    <property type="entry name" value="DNA-dir_RpoC2_beta_pp"/>
</dbReference>
<dbReference type="PANTHER" id="PTHR34995">
    <property type="entry name" value="DNA-DIRECTED RNA POLYMERASE SUBUNIT BETA"/>
    <property type="match status" value="1"/>
</dbReference>
<dbReference type="Pfam" id="PF05000">
    <property type="entry name" value="RNA_pol_Rpb1_4"/>
    <property type="match status" value="1"/>
</dbReference>
<dbReference type="GO" id="GO:0000428">
    <property type="term" value="C:DNA-directed RNA polymerase complex"/>
    <property type="evidence" value="ECO:0007669"/>
    <property type="project" value="UniProtKB-KW"/>
</dbReference>
<evidence type="ECO:0000313" key="10">
    <source>
        <dbReference type="EMBL" id="ANZ53577.1"/>
    </source>
</evidence>
<evidence type="ECO:0000259" key="9">
    <source>
        <dbReference type="Pfam" id="PF05000"/>
    </source>
</evidence>
<proteinExistence type="inferred from homology"/>
<dbReference type="InterPro" id="IPR050254">
    <property type="entry name" value="RNA_pol_beta''_euk"/>
</dbReference>
<evidence type="ECO:0000256" key="4">
    <source>
        <dbReference type="ARBA" id="ARBA00022679"/>
    </source>
</evidence>
<feature type="domain" description="RNA polymerase Rpb1" evidence="8">
    <location>
        <begin position="172"/>
        <end position="354"/>
    </location>
</feature>
<dbReference type="GO" id="GO:0003677">
    <property type="term" value="F:DNA binding"/>
    <property type="evidence" value="ECO:0007669"/>
    <property type="project" value="InterPro"/>
</dbReference>
<dbReference type="GO" id="GO:0003899">
    <property type="term" value="F:DNA-directed RNA polymerase activity"/>
    <property type="evidence" value="ECO:0007669"/>
    <property type="project" value="UniProtKB-EC"/>
</dbReference>
<keyword evidence="5" id="KW-0548">Nucleotidyltransferase</keyword>
<feature type="domain" description="RNA polymerase Rpb1" evidence="9">
    <location>
        <begin position="95"/>
        <end position="161"/>
    </location>
</feature>
<keyword evidence="3 10" id="KW-0934">Plastid</keyword>
<evidence type="ECO:0000256" key="7">
    <source>
        <dbReference type="ARBA" id="ARBA00023163"/>
    </source>
</evidence>
<reference evidence="10" key="1">
    <citation type="journal article" date="2016" name="Plant Syst. Evol.">
        <title>Resolving phylogenetic relationships and species delimitations in closely related gymnosperms using high-throughput NGS, Sanger sequencing and morphology.</title>
        <authorList>
            <person name="Hou C."/>
            <person name="Niklas W."/>
            <person name="Strijk J.S."/>
            <person name="Catarina R."/>
        </authorList>
    </citation>
    <scope>NUCLEOTIDE SEQUENCE</scope>
</reference>
<geneLocation type="plastid" evidence="10"/>
<dbReference type="Gene3D" id="1.10.132.30">
    <property type="match status" value="1"/>
</dbReference>
<name>A0A1B2IJP9_GNEGN</name>
<dbReference type="EC" id="2.7.7.6" evidence="1"/>
<organism evidence="10">
    <name type="scientific">Gnetum gnemon</name>
    <name type="common">Spanish joint-fir</name>
    <name type="synonym">Gnetum acutatum</name>
    <dbReference type="NCBI Taxonomy" id="3382"/>
    <lineage>
        <taxon>Eukaryota</taxon>
        <taxon>Viridiplantae</taxon>
        <taxon>Streptophyta</taxon>
        <taxon>Embryophyta</taxon>
        <taxon>Tracheophyta</taxon>
        <taxon>Spermatophyta</taxon>
        <taxon>Gnetopsida</taxon>
        <taxon>Gnetidae</taxon>
        <taxon>Gnetales</taxon>
        <taxon>Gnetaceae</taxon>
        <taxon>Gnetum</taxon>
    </lineage>
</organism>
<dbReference type="CDD" id="cd02655">
    <property type="entry name" value="RNAP_beta'_C"/>
    <property type="match status" value="1"/>
</dbReference>
<dbReference type="InterPro" id="IPR007083">
    <property type="entry name" value="RNA_pol_Rpb1_4"/>
</dbReference>
<keyword evidence="7" id="KW-0804">Transcription</keyword>
<dbReference type="EMBL" id="KX385188">
    <property type="protein sequence ID" value="ANZ53577.1"/>
    <property type="molecule type" value="Genomic_DNA"/>
</dbReference>
<dbReference type="Gene3D" id="1.10.150.390">
    <property type="match status" value="1"/>
</dbReference>
<evidence type="ECO:0000256" key="5">
    <source>
        <dbReference type="ARBA" id="ARBA00022695"/>
    </source>
</evidence>
<dbReference type="InterPro" id="IPR042102">
    <property type="entry name" value="RNA_pol_Rpb1_3_sf"/>
</dbReference>
<dbReference type="HAMAP" id="MF_01324">
    <property type="entry name" value="RNApol_bact_RpoC2"/>
    <property type="match status" value="1"/>
</dbReference>
<protein>
    <recommendedName>
        <fullName evidence="1">DNA-directed RNA polymerase</fullName>
        <ecNumber evidence="1">2.7.7.6</ecNumber>
    </recommendedName>
</protein>
<evidence type="ECO:0000256" key="2">
    <source>
        <dbReference type="ARBA" id="ARBA00022478"/>
    </source>
</evidence>
<keyword evidence="4" id="KW-0808">Transferase</keyword>
<dbReference type="InterPro" id="IPR007081">
    <property type="entry name" value="RNA_pol_Rpb1_5"/>
</dbReference>
<evidence type="ECO:0000256" key="3">
    <source>
        <dbReference type="ARBA" id="ARBA00022640"/>
    </source>
</evidence>
<evidence type="ECO:0000259" key="8">
    <source>
        <dbReference type="Pfam" id="PF04998"/>
    </source>
</evidence>
<keyword evidence="2" id="KW-0240">DNA-directed RNA polymerase</keyword>
<accession>A0A1B2IJP9</accession>
<sequence length="1320" mass="152844">MKRKKQARFYNKGMDTIAMKELIRRLIDRFGMTCTSHILDQLKTLGFYQATNASFSLGIDDLLAAPSKGWLVKEEDQQSFLSEKQNLYGNLHTVETLRQLMERWHITSEYLKEEMHPKFQIIDSSNPVYMMSFSGARGNKSQIHQLLGIRGLMSDPQGKIVDLPIQGNFQEGLSLTEYIISSYGARKGVVDTAVRTANAGYLTRRLVEVVQHIVVRKIDCGTTEGILFSPIQSKKKIDETAFLQKITGRVLATNVYINRRCIATRNQDISYRLANQFRNLLIQTISIRIRTPFTCKSLSWICQFCYGRNLSHNNLVELGEAVGLIAGQSIGEPGTQLTLRTFHTGGVFTGNIAGTIRAPFNGRVHFNSNLVYPTRTFLGHPAYMCRKNLVIIIDDGGDKVDYSLIPPKSWLFVQNYQYVESEQLISDFRTNTSFLREKALKHVYSELSGEMHWSALVWHAPKYTRGNVHLTLGVAHLWTLSGGIYKPRTVLFVPFAQDQDQIIIPLFLTKQKNCFDSYVNQKQSNHVSFQFPEKEEQNRFIESEQTKLKKNSISVPIFLENFNIQGKKHKNQLLVPLFYASKRKKKRKKENQVSPKGFLKIPRSGFLPRNVVFFVWNNSQYKTPSSEYKDLPNKYALIPEEVFFFEKYSKKMLQKNSIIRPDTQITIKKKSKIGGLVQIEKKKTRFLMRILPGYIYFFRKKNQKDWRTFVPPSQSILEYFRPNRNYFQMINKSRRAKSFILLRTVVEYINNPNPTNKKMPFCPDLLRKEDDLQIQVSDCFYGGKQPQKGIHLVRTCLALNWEQFNSVELETSISITSIQTNKSVTDMIQSSLRKHATRGQKQDKISFKPTFPPRLAQSKCLSSSGNIQLTSEYITTSHSSSYNRRDNNMSFLILSTTDCFRIKFFQKEKNDDDTRNNFNSTPDIPFINQFVDFLGYLHSIEYFFSSSRFLNSKTLFNKDFKTFGFSKCYILDESRKILQFSRVNRVWNPKKRRYRYLKIKYPTMNLGQLFWKNFDISKNESFSESGQIIAVREQSLVVRLAKPYLSTPKATIHGNFAEIINQGDPLITFFYERFKASDITQGLPKVEQLVETHSKNPVVHNIEENFRIWNQDMTRTLGSFWGLFISAKIIMGQGRIHFVDQIQKVYQSQGVHICEKHIELIIRQMTSRVLISDDVMFNVFSPGELIGLSRAQRIDRAFDEAIHYQTKLLGITKASFDTPSFISEASFQETARVLAKAALQGRIDWLRGLKENVILSNMIPAGTGENPNYSLFARSRNQNTRIQKISLFSKKQEDVFVYETKFSLFLLPEVHHDFSRKKKV</sequence>
<evidence type="ECO:0000256" key="6">
    <source>
        <dbReference type="ARBA" id="ARBA00022833"/>
    </source>
</evidence>
<dbReference type="GO" id="GO:0006351">
    <property type="term" value="P:DNA-templated transcription"/>
    <property type="evidence" value="ECO:0007669"/>
    <property type="project" value="InterPro"/>
</dbReference>
<dbReference type="Gene3D" id="1.10.274.100">
    <property type="entry name" value="RNA polymerase Rpb1, domain 3"/>
    <property type="match status" value="1"/>
</dbReference>
<dbReference type="Pfam" id="PF04998">
    <property type="entry name" value="RNA_pol_Rpb1_5"/>
    <property type="match status" value="1"/>
</dbReference>
<keyword evidence="6" id="KW-0862">Zinc</keyword>
<gene>
    <name evidence="10" type="primary">rpoC2</name>
</gene>
<dbReference type="PANTHER" id="PTHR34995:SF1">
    <property type="entry name" value="DNA-DIRECTED RNA POLYMERASE SUBUNIT BETA"/>
    <property type="match status" value="1"/>
</dbReference>